<dbReference type="NCBIfam" id="TIGR01841">
    <property type="entry name" value="phasin"/>
    <property type="match status" value="1"/>
</dbReference>
<dbReference type="InterPro" id="IPR018968">
    <property type="entry name" value="Phasin"/>
</dbReference>
<name>A0ABS6SAF6_9SPHN</name>
<feature type="compositionally biased region" description="Low complexity" evidence="1">
    <location>
        <begin position="22"/>
        <end position="36"/>
    </location>
</feature>
<dbReference type="InterPro" id="IPR010127">
    <property type="entry name" value="Phasin_subfam-1"/>
</dbReference>
<feature type="region of interest" description="Disordered" evidence="1">
    <location>
        <begin position="1"/>
        <end position="42"/>
    </location>
</feature>
<feature type="compositionally biased region" description="Low complexity" evidence="1">
    <location>
        <begin position="116"/>
        <end position="132"/>
    </location>
</feature>
<evidence type="ECO:0000259" key="2">
    <source>
        <dbReference type="Pfam" id="PF09361"/>
    </source>
</evidence>
<evidence type="ECO:0000313" key="3">
    <source>
        <dbReference type="EMBL" id="MBV7255373.1"/>
    </source>
</evidence>
<dbReference type="EMBL" id="JAGSPA010000001">
    <property type="protein sequence ID" value="MBV7255373.1"/>
    <property type="molecule type" value="Genomic_DNA"/>
</dbReference>
<organism evidence="3 4">
    <name type="scientific">Pacificimonas pallii</name>
    <dbReference type="NCBI Taxonomy" id="2827236"/>
    <lineage>
        <taxon>Bacteria</taxon>
        <taxon>Pseudomonadati</taxon>
        <taxon>Pseudomonadota</taxon>
        <taxon>Alphaproteobacteria</taxon>
        <taxon>Sphingomonadales</taxon>
        <taxon>Sphingosinicellaceae</taxon>
        <taxon>Pacificimonas</taxon>
    </lineage>
</organism>
<feature type="compositionally biased region" description="Polar residues" evidence="1">
    <location>
        <begin position="1"/>
        <end position="10"/>
    </location>
</feature>
<gene>
    <name evidence="3" type="ORF">KCG44_01100</name>
</gene>
<dbReference type="RefSeq" id="WP_218443670.1">
    <property type="nucleotide sequence ID" value="NZ_JAGSPA010000001.1"/>
</dbReference>
<keyword evidence="4" id="KW-1185">Reference proteome</keyword>
<sequence>MASKAPTTNARENKTAAKPGIPATNAAANTAAAPKPKTVEANAPKAATAVKTVVKAATGTQTIAADIAAKAAADVAGKSPAKKTAAKKTTVKKVAAKTAAPKQAAAKKSAVKRTARTAAKAAATPKTNTAKRNITMTKTNPTEAMKQQADTAMTQGKAAIQDMTAKGREAMEKSAKVMEDMNGFARGNVEAMVEASKVAAEGTQELVREQADFAKKSVEGFSATMQKVSSAKNPAEAMQLHSDFARSQFDAMVSQTSTMTERMFKLAGDMMAPLQNRVAVAGETFKKVA</sequence>
<accession>A0ABS6SAF6</accession>
<evidence type="ECO:0000256" key="1">
    <source>
        <dbReference type="SAM" id="MobiDB-lite"/>
    </source>
</evidence>
<protein>
    <submittedName>
        <fullName evidence="3">Phasin family protein</fullName>
    </submittedName>
</protein>
<comment type="caution">
    <text evidence="3">The sequence shown here is derived from an EMBL/GenBank/DDBJ whole genome shotgun (WGS) entry which is preliminary data.</text>
</comment>
<dbReference type="Proteomes" id="UP000722336">
    <property type="component" value="Unassembled WGS sequence"/>
</dbReference>
<dbReference type="Pfam" id="PF09361">
    <property type="entry name" value="Phasin_2"/>
    <property type="match status" value="1"/>
</dbReference>
<proteinExistence type="predicted"/>
<feature type="region of interest" description="Disordered" evidence="1">
    <location>
        <begin position="102"/>
        <end position="146"/>
    </location>
</feature>
<reference evidence="3 4" key="1">
    <citation type="submission" date="2021-04" db="EMBL/GenBank/DDBJ databases">
        <authorList>
            <person name="Pira H."/>
            <person name="Risdian C."/>
            <person name="Wink J."/>
        </authorList>
    </citation>
    <scope>NUCLEOTIDE SEQUENCE [LARGE SCALE GENOMIC DNA]</scope>
    <source>
        <strain evidence="3 4">WHA3</strain>
    </source>
</reference>
<feature type="domain" description="Phasin" evidence="2">
    <location>
        <begin position="179"/>
        <end position="278"/>
    </location>
</feature>
<evidence type="ECO:0000313" key="4">
    <source>
        <dbReference type="Proteomes" id="UP000722336"/>
    </source>
</evidence>